<keyword evidence="1" id="KW-0808">Transferase</keyword>
<evidence type="ECO:0000313" key="1">
    <source>
        <dbReference type="EMBL" id="MBB5057845.1"/>
    </source>
</evidence>
<dbReference type="Proteomes" id="UP000540989">
    <property type="component" value="Unassembled WGS sequence"/>
</dbReference>
<dbReference type="RefSeq" id="WP_184216989.1">
    <property type="nucleotide sequence ID" value="NZ_JACHIP010000003.1"/>
</dbReference>
<organism evidence="1 2">
    <name type="scientific">Granulicella aggregans</name>
    <dbReference type="NCBI Taxonomy" id="474949"/>
    <lineage>
        <taxon>Bacteria</taxon>
        <taxon>Pseudomonadati</taxon>
        <taxon>Acidobacteriota</taxon>
        <taxon>Terriglobia</taxon>
        <taxon>Terriglobales</taxon>
        <taxon>Acidobacteriaceae</taxon>
        <taxon>Granulicella</taxon>
    </lineage>
</organism>
<dbReference type="GO" id="GO:0032259">
    <property type="term" value="P:methylation"/>
    <property type="evidence" value="ECO:0007669"/>
    <property type="project" value="UniProtKB-KW"/>
</dbReference>
<comment type="caution">
    <text evidence="1">The sequence shown here is derived from an EMBL/GenBank/DDBJ whole genome shotgun (WGS) entry which is preliminary data.</text>
</comment>
<dbReference type="GO" id="GO:0008168">
    <property type="term" value="F:methyltransferase activity"/>
    <property type="evidence" value="ECO:0007669"/>
    <property type="project" value="UniProtKB-KW"/>
</dbReference>
<dbReference type="AlphaFoldDB" id="A0A7W8E548"/>
<name>A0A7W8E548_9BACT</name>
<accession>A0A7W8E548</accession>
<dbReference type="EMBL" id="JACHIP010000003">
    <property type="protein sequence ID" value="MBB5057845.1"/>
    <property type="molecule type" value="Genomic_DNA"/>
</dbReference>
<dbReference type="NCBIfam" id="TIGR04325">
    <property type="entry name" value="MTase_LIC12133"/>
    <property type="match status" value="1"/>
</dbReference>
<reference evidence="1 2" key="1">
    <citation type="submission" date="2020-08" db="EMBL/GenBank/DDBJ databases">
        <title>Genomic Encyclopedia of Type Strains, Phase IV (KMG-V): Genome sequencing to study the core and pangenomes of soil and plant-associated prokaryotes.</title>
        <authorList>
            <person name="Whitman W."/>
        </authorList>
    </citation>
    <scope>NUCLEOTIDE SEQUENCE [LARGE SCALE GENOMIC DNA]</scope>
    <source>
        <strain evidence="1 2">M8UP14</strain>
    </source>
</reference>
<dbReference type="SUPFAM" id="SSF53335">
    <property type="entry name" value="S-adenosyl-L-methionine-dependent methyltransferases"/>
    <property type="match status" value="1"/>
</dbReference>
<protein>
    <submittedName>
        <fullName evidence="1">Putative methyltransferase (TIGR04325 family)</fullName>
    </submittedName>
</protein>
<keyword evidence="1" id="KW-0489">Methyltransferase</keyword>
<dbReference type="InterPro" id="IPR029063">
    <property type="entry name" value="SAM-dependent_MTases_sf"/>
</dbReference>
<gene>
    <name evidence="1" type="ORF">HDF16_002551</name>
</gene>
<keyword evidence="2" id="KW-1185">Reference proteome</keyword>
<dbReference type="Gene3D" id="3.40.50.150">
    <property type="entry name" value="Vaccinia Virus protein VP39"/>
    <property type="match status" value="1"/>
</dbReference>
<sequence length="317" mass="36291">MSHISSITRLRFRQIRFLAKTLEHLSCHSQSRKILAALGSNSLLDHCLSGFRRTFSSFEEARLHAGKYRVPSHEHPDNISIHSYRTEEVRESDYPVLFHMQRLMGEVNSVLDIGGSIGNLFYGYSKYLSYPPGMTWTVCEVPDTIIAGSHLAQQRNEHRLRFVERIQDCDAVDAVIISGALHYFEQLPPALIEGLRRQPRHVFINRTPVIYGPSAFTIQDHEQYFAISPARVLSHEVLLEAMYRAGYELVDEWKANELRLHIPLHPEASVSAYSGFYFRMKQAGAVRHPQPTREILKRVMSTRRTSRRIAGVAVHSG</sequence>
<dbReference type="InterPro" id="IPR027612">
    <property type="entry name" value="Put_MTase_LIC12133"/>
</dbReference>
<evidence type="ECO:0000313" key="2">
    <source>
        <dbReference type="Proteomes" id="UP000540989"/>
    </source>
</evidence>
<proteinExistence type="predicted"/>